<gene>
    <name evidence="4" type="ORF">GSTENG00016471001</name>
</gene>
<dbReference type="SMART" id="SM00913">
    <property type="entry name" value="IBN_N"/>
    <property type="match status" value="1"/>
</dbReference>
<reference evidence="4" key="2">
    <citation type="submission" date="2004-02" db="EMBL/GenBank/DDBJ databases">
        <authorList>
            <consortium name="Genoscope"/>
            <consortium name="Whitehead Institute Centre for Genome Research"/>
        </authorList>
    </citation>
    <scope>NUCLEOTIDE SEQUENCE</scope>
</reference>
<dbReference type="InterPro" id="IPR013598">
    <property type="entry name" value="Exportin-1/Importin-b-like"/>
</dbReference>
<dbReference type="Pfam" id="PF08389">
    <property type="entry name" value="Xpo1"/>
    <property type="match status" value="1"/>
</dbReference>
<dbReference type="KEGG" id="tng:GSTEN00016471G001"/>
<dbReference type="GO" id="GO:0005049">
    <property type="term" value="F:nuclear export signal receptor activity"/>
    <property type="evidence" value="ECO:0007669"/>
    <property type="project" value="InterPro"/>
</dbReference>
<keyword evidence="2" id="KW-0472">Membrane</keyword>
<dbReference type="InterPro" id="IPR001494">
    <property type="entry name" value="Importin-beta_N"/>
</dbReference>
<comment type="similarity">
    <text evidence="1">Belongs to the exportin family.</text>
</comment>
<dbReference type="GO" id="GO:0006611">
    <property type="term" value="P:protein export from nucleus"/>
    <property type="evidence" value="ECO:0007669"/>
    <property type="project" value="InterPro"/>
</dbReference>
<evidence type="ECO:0000313" key="4">
    <source>
        <dbReference type="EMBL" id="CAF98675.1"/>
    </source>
</evidence>
<feature type="transmembrane region" description="Helical" evidence="2">
    <location>
        <begin position="1245"/>
        <end position="1269"/>
    </location>
</feature>
<organism evidence="4">
    <name type="scientific">Tetraodon nigroviridis</name>
    <name type="common">Spotted green pufferfish</name>
    <name type="synonym">Chelonodon nigroviridis</name>
    <dbReference type="NCBI Taxonomy" id="99883"/>
    <lineage>
        <taxon>Eukaryota</taxon>
        <taxon>Metazoa</taxon>
        <taxon>Chordata</taxon>
        <taxon>Craniata</taxon>
        <taxon>Vertebrata</taxon>
        <taxon>Euteleostomi</taxon>
        <taxon>Actinopterygii</taxon>
        <taxon>Neopterygii</taxon>
        <taxon>Teleostei</taxon>
        <taxon>Neoteleostei</taxon>
        <taxon>Acanthomorphata</taxon>
        <taxon>Eupercaria</taxon>
        <taxon>Tetraodontiformes</taxon>
        <taxon>Tetradontoidea</taxon>
        <taxon>Tetraodontidae</taxon>
        <taxon>Tetraodon</taxon>
    </lineage>
</organism>
<sequence>MADQVASFCDQLIKAVNVTMDPETSHIYRLEALKFCEEFKENNSLCLPCGLRLADKAQPAVVRHFGLQILEHVIKFRWNDMQQQDKAHLKECAMQLLLNGTLSILEEESHIKDVLSRIIVEMIKREWPQQWPDMLKEMEVLTSQGETQTELVMLILLRLAEDVIFFQTLPAQRRRDIQQKLTQNMDSIFRFMMTILRVNVEELRKLVSEQKDYLVRNSRAFCRVAVSTLNTLAGYLDWVSLSYISSKYSEILEVLCLLLNEPELQLEAAECLVIAVRRKGKLEDRKPIMLLFEDVAIDCILSAAQAVEVVEQRYVFLKRLCQVLCALGGQLCALVASYVKVSVPANLSKYLEALLAFTTHSSQFLKSSTLITWANLFRHETLSQEEVVVQMAVRYLRACMTNFVKVSHFTDILPENTSRTQTSVQPVLLLISSLQAGFPSKNDSPSCAYSRVDFDSDSDFNSFFTSFRAQQGDLVRSACRIAPQEAFQIAAEWLQYQVTTPIDAGGSKSQTAEGMCSSLSPSVLQWDAMTTFMDCTVWQLLKIVEEEKLPTEQSLGLLQAMLNYETNDPLIMSCVLTNISTLFPFATKREQFLPRVFYKLFKAVTFNGGQENRVSWSRTVKNVRRHACSSFIKICRDFPQFILPYFDMFYNHVKNLFESDSTLSPMENCALMESLILISNHFKDFAKEKAFLDELLSSVVAQWSSEEMKNVLCDPAAFLSYAGADQVVTEKSEGTDTAGLNRSRVAFTLLAMFAMVKRSRLPTDLEEAKAGGFVVDYTPAGAPIYRSPGAALFLSFLPNFLALIRTHNNLFLPENLARLSETFRGTHDLLDFDKKNVLGFPQQPLENCDVPVYKTDLERMQGFFTTVYEFSFQILGNAGLCLQQEFYTVEGLAQKLAGSVFVTLDHVPDHRLQHLARLFLKQMVLSCPQEYYESVLCPLLGPLFAYMLQVRSSLSSQFICHKTLISSLLLMLLVNFMASFCCILQRLNVKWQIISQRTSVNEDEEEVLCQESEVTKEMLEEYLVRLTTRELLDFVSVSCIARKVQEPAANKEELEDDEMMESEQVAPTGQGTENLTELGKCLLKHENIYMTLLNLSFTSLSWKDTSNCHRTASMVCWALLQQVVGGSLLPEAVTWLFTSVLRGLQIHGQHETCNATLSYLAMLIYDNLRPRYMELRAVMAQIPNISMEALDQYDRRLIDPNAQKVGEKRRKDQFKKLIAGTVEVMSHVAARRRHFSVISRWERRVIVSGIISACSLGGCVSPLLSLFAYRKLCATSSERRCISGTFHLSLRS</sequence>
<keyword evidence="2" id="KW-0812">Transmembrane</keyword>
<evidence type="ECO:0000256" key="2">
    <source>
        <dbReference type="SAM" id="Phobius"/>
    </source>
</evidence>
<name>Q4SL07_TETNG</name>
<evidence type="ECO:0000259" key="3">
    <source>
        <dbReference type="SMART" id="SM00913"/>
    </source>
</evidence>
<dbReference type="OrthoDB" id="2215036at2759"/>
<evidence type="ECO:0000256" key="1">
    <source>
        <dbReference type="ARBA" id="ARBA00009466"/>
    </source>
</evidence>
<dbReference type="GO" id="GO:0003723">
    <property type="term" value="F:RNA binding"/>
    <property type="evidence" value="ECO:0007669"/>
    <property type="project" value="TreeGrafter"/>
</dbReference>
<dbReference type="Gene3D" id="1.25.10.10">
    <property type="entry name" value="Leucine-rich Repeat Variant"/>
    <property type="match status" value="1"/>
</dbReference>
<dbReference type="SUPFAM" id="SSF48371">
    <property type="entry name" value="ARM repeat"/>
    <property type="match status" value="1"/>
</dbReference>
<dbReference type="GO" id="GO:0006405">
    <property type="term" value="P:RNA export from nucleus"/>
    <property type="evidence" value="ECO:0007669"/>
    <property type="project" value="TreeGrafter"/>
</dbReference>
<dbReference type="PANTHER" id="PTHR11223:SF3">
    <property type="entry name" value="EXPORTIN-5"/>
    <property type="match status" value="1"/>
</dbReference>
<dbReference type="InterPro" id="IPR045065">
    <property type="entry name" value="XPO1/5"/>
</dbReference>
<dbReference type="InterPro" id="IPR045478">
    <property type="entry name" value="Exportin-5_C"/>
</dbReference>
<dbReference type="GO" id="GO:0005737">
    <property type="term" value="C:cytoplasm"/>
    <property type="evidence" value="ECO:0007669"/>
    <property type="project" value="TreeGrafter"/>
</dbReference>
<dbReference type="GO" id="GO:0005634">
    <property type="term" value="C:nucleus"/>
    <property type="evidence" value="ECO:0007669"/>
    <property type="project" value="TreeGrafter"/>
</dbReference>
<dbReference type="GO" id="GO:0031267">
    <property type="term" value="F:small GTPase binding"/>
    <property type="evidence" value="ECO:0007669"/>
    <property type="project" value="InterPro"/>
</dbReference>
<dbReference type="InterPro" id="IPR016024">
    <property type="entry name" value="ARM-type_fold"/>
</dbReference>
<accession>Q4SL07</accession>
<dbReference type="GO" id="GO:0042565">
    <property type="term" value="C:RNA nuclear export complex"/>
    <property type="evidence" value="ECO:0007669"/>
    <property type="project" value="TreeGrafter"/>
</dbReference>
<comment type="caution">
    <text evidence="4">The sequence shown here is derived from an EMBL/GenBank/DDBJ whole genome shotgun (WGS) entry which is preliminary data.</text>
</comment>
<reference evidence="4" key="1">
    <citation type="journal article" date="2004" name="Nature">
        <title>Genome duplication in the teleost fish Tetraodon nigroviridis reveals the early vertebrate proto-karyotype.</title>
        <authorList>
            <person name="Jaillon O."/>
            <person name="Aury J.-M."/>
            <person name="Brunet F."/>
            <person name="Petit J.-L."/>
            <person name="Stange-Thomann N."/>
            <person name="Mauceli E."/>
            <person name="Bouneau L."/>
            <person name="Fischer C."/>
            <person name="Ozouf-Costaz C."/>
            <person name="Bernot A."/>
            <person name="Nicaud S."/>
            <person name="Jaffe D."/>
            <person name="Fisher S."/>
            <person name="Lutfalla G."/>
            <person name="Dossat C."/>
            <person name="Segurens B."/>
            <person name="Dasilva C."/>
            <person name="Salanoubat M."/>
            <person name="Levy M."/>
            <person name="Boudet N."/>
            <person name="Castellano S."/>
            <person name="Anthouard V."/>
            <person name="Jubin C."/>
            <person name="Castelli V."/>
            <person name="Katinka M."/>
            <person name="Vacherie B."/>
            <person name="Biemont C."/>
            <person name="Skalli Z."/>
            <person name="Cattolico L."/>
            <person name="Poulain J."/>
            <person name="De Berardinis V."/>
            <person name="Cruaud C."/>
            <person name="Duprat S."/>
            <person name="Brottier P."/>
            <person name="Coutanceau J.-P."/>
            <person name="Gouzy J."/>
            <person name="Parra G."/>
            <person name="Lardier G."/>
            <person name="Chapple C."/>
            <person name="McKernan K.J."/>
            <person name="McEwan P."/>
            <person name="Bosak S."/>
            <person name="Kellis M."/>
            <person name="Volff J.-N."/>
            <person name="Guigo R."/>
            <person name="Zody M.C."/>
            <person name="Mesirov J."/>
            <person name="Lindblad-Toh K."/>
            <person name="Birren B."/>
            <person name="Nusbaum C."/>
            <person name="Kahn D."/>
            <person name="Robinson-Rechavi M."/>
            <person name="Laudet V."/>
            <person name="Schachter V."/>
            <person name="Quetier F."/>
            <person name="Saurin W."/>
            <person name="Scarpelli C."/>
            <person name="Wincker P."/>
            <person name="Lander E.S."/>
            <person name="Weissenbach J."/>
            <person name="Roest Crollius H."/>
        </authorList>
    </citation>
    <scope>NUCLEOTIDE SEQUENCE [LARGE SCALE GENOMIC DNA]</scope>
</reference>
<dbReference type="PANTHER" id="PTHR11223">
    <property type="entry name" value="EXPORTIN 1/5"/>
    <property type="match status" value="1"/>
</dbReference>
<feature type="domain" description="Importin N-terminal" evidence="3">
    <location>
        <begin position="32"/>
        <end position="99"/>
    </location>
</feature>
<dbReference type="EMBL" id="CAAE01014563">
    <property type="protein sequence ID" value="CAF98675.1"/>
    <property type="molecule type" value="Genomic_DNA"/>
</dbReference>
<dbReference type="InterPro" id="IPR011989">
    <property type="entry name" value="ARM-like"/>
</dbReference>
<protein>
    <submittedName>
        <fullName evidence="4">(spotted green pufferfish) hypothetical protein</fullName>
    </submittedName>
</protein>
<dbReference type="Pfam" id="PF19273">
    <property type="entry name" value="Exportin-5"/>
    <property type="match status" value="2"/>
</dbReference>
<keyword evidence="2" id="KW-1133">Transmembrane helix</keyword>
<dbReference type="Pfam" id="PF03810">
    <property type="entry name" value="IBN_N"/>
    <property type="match status" value="1"/>
</dbReference>
<proteinExistence type="inferred from homology"/>